<accession>A0A4Q8AD79</accession>
<gene>
    <name evidence="1" type="ORF">EV380_1777</name>
</gene>
<dbReference type="AlphaFoldDB" id="A0A4Q8AD79"/>
<dbReference type="EMBL" id="SHLA01000001">
    <property type="protein sequence ID" value="RZU62187.1"/>
    <property type="molecule type" value="Genomic_DNA"/>
</dbReference>
<dbReference type="RefSeq" id="WP_130450758.1">
    <property type="nucleotide sequence ID" value="NZ_SHLA01000001.1"/>
</dbReference>
<sequence>MGEEQTNEGTPPGDVEWIVTVEEKYRAQIGDVTAALESAGLRVDRVLKTLGIVCGSAGGDCRVAFASIEGVASVDAERSIRIAPPDSDVQ</sequence>
<evidence type="ECO:0000313" key="2">
    <source>
        <dbReference type="Proteomes" id="UP000292685"/>
    </source>
</evidence>
<protein>
    <submittedName>
        <fullName evidence="1">Uncharacterized protein</fullName>
    </submittedName>
</protein>
<organism evidence="1 2">
    <name type="scientific">Zhihengliuella halotolerans</name>
    <dbReference type="NCBI Taxonomy" id="370736"/>
    <lineage>
        <taxon>Bacteria</taxon>
        <taxon>Bacillati</taxon>
        <taxon>Actinomycetota</taxon>
        <taxon>Actinomycetes</taxon>
        <taxon>Micrococcales</taxon>
        <taxon>Micrococcaceae</taxon>
        <taxon>Zhihengliuella</taxon>
    </lineage>
</organism>
<reference evidence="1 2" key="1">
    <citation type="submission" date="2019-02" db="EMBL/GenBank/DDBJ databases">
        <title>Sequencing the genomes of 1000 actinobacteria strains.</title>
        <authorList>
            <person name="Klenk H.-P."/>
        </authorList>
    </citation>
    <scope>NUCLEOTIDE SEQUENCE [LARGE SCALE GENOMIC DNA]</scope>
    <source>
        <strain evidence="1 2">DSM 17364</strain>
    </source>
</reference>
<comment type="caution">
    <text evidence="1">The sequence shown here is derived from an EMBL/GenBank/DDBJ whole genome shotgun (WGS) entry which is preliminary data.</text>
</comment>
<dbReference type="Proteomes" id="UP000292685">
    <property type="component" value="Unassembled WGS sequence"/>
</dbReference>
<evidence type="ECO:0000313" key="1">
    <source>
        <dbReference type="EMBL" id="RZU62187.1"/>
    </source>
</evidence>
<keyword evidence="2" id="KW-1185">Reference proteome</keyword>
<name>A0A4Q8AD79_9MICC</name>
<proteinExistence type="predicted"/>